<gene>
    <name evidence="2" type="ORF">C6P99_04710</name>
</gene>
<feature type="non-terminal residue" evidence="2">
    <location>
        <position position="1"/>
    </location>
</feature>
<comment type="caution">
    <text evidence="2">The sequence shown here is derived from an EMBL/GenBank/DDBJ whole genome shotgun (WGS) entry which is preliminary data.</text>
</comment>
<dbReference type="GO" id="GO:0051301">
    <property type="term" value="P:cell division"/>
    <property type="evidence" value="ECO:0007669"/>
    <property type="project" value="UniProtKB-KW"/>
</dbReference>
<evidence type="ECO:0000313" key="2">
    <source>
        <dbReference type="EMBL" id="PRE53588.1"/>
    </source>
</evidence>
<sequence length="29" mass="2646">TLPPGAAKAVDAPIPASAESAGKGKGGAR</sequence>
<accession>A0AB37AXZ5</accession>
<protein>
    <submittedName>
        <fullName evidence="2">Cell division protein FtsL</fullName>
    </submittedName>
</protein>
<keyword evidence="2" id="KW-0132">Cell division</keyword>
<dbReference type="EMBL" id="PVFR01000016">
    <property type="protein sequence ID" value="PRE53588.1"/>
    <property type="molecule type" value="Genomic_DNA"/>
</dbReference>
<evidence type="ECO:0000313" key="3">
    <source>
        <dbReference type="Proteomes" id="UP000237811"/>
    </source>
</evidence>
<feature type="region of interest" description="Disordered" evidence="1">
    <location>
        <begin position="1"/>
        <end position="29"/>
    </location>
</feature>
<organism evidence="2 3">
    <name type="scientific">Burkholderia multivorans</name>
    <dbReference type="NCBI Taxonomy" id="87883"/>
    <lineage>
        <taxon>Bacteria</taxon>
        <taxon>Pseudomonadati</taxon>
        <taxon>Pseudomonadota</taxon>
        <taxon>Betaproteobacteria</taxon>
        <taxon>Burkholderiales</taxon>
        <taxon>Burkholderiaceae</taxon>
        <taxon>Burkholderia</taxon>
        <taxon>Burkholderia cepacia complex</taxon>
    </lineage>
</organism>
<dbReference type="Proteomes" id="UP000237811">
    <property type="component" value="Unassembled WGS sequence"/>
</dbReference>
<evidence type="ECO:0000256" key="1">
    <source>
        <dbReference type="SAM" id="MobiDB-lite"/>
    </source>
</evidence>
<reference evidence="2 3" key="1">
    <citation type="submission" date="2018-03" db="EMBL/GenBank/DDBJ databases">
        <authorList>
            <person name="Nguyen K."/>
            <person name="Fouts D."/>
            <person name="Sutton G."/>
        </authorList>
    </citation>
    <scope>NUCLEOTIDE SEQUENCE [LARGE SCALE GENOMIC DNA]</scope>
    <source>
        <strain evidence="2 3">AU14328</strain>
    </source>
</reference>
<keyword evidence="2" id="KW-0131">Cell cycle</keyword>
<name>A0AB37AXZ5_9BURK</name>
<dbReference type="AlphaFoldDB" id="A0AB37AXZ5"/>
<proteinExistence type="predicted"/>